<evidence type="ECO:0000313" key="2">
    <source>
        <dbReference type="Proteomes" id="UP000094622"/>
    </source>
</evidence>
<dbReference type="EMBL" id="MCRJ01000036">
    <property type="protein sequence ID" value="ODN70876.1"/>
    <property type="molecule type" value="Genomic_DNA"/>
</dbReference>
<accession>A0A1E3H527</accession>
<evidence type="ECO:0000313" key="1">
    <source>
        <dbReference type="EMBL" id="ODN70876.1"/>
    </source>
</evidence>
<name>A0A1E3H527_9HYPH</name>
<dbReference type="RefSeq" id="WP_245293980.1">
    <property type="nucleotide sequence ID" value="NZ_MCRJ01000036.1"/>
</dbReference>
<organism evidence="1 2">
    <name type="scientific">Methylobrevis pamukkalensis</name>
    <dbReference type="NCBI Taxonomy" id="1439726"/>
    <lineage>
        <taxon>Bacteria</taxon>
        <taxon>Pseudomonadati</taxon>
        <taxon>Pseudomonadota</taxon>
        <taxon>Alphaproteobacteria</taxon>
        <taxon>Hyphomicrobiales</taxon>
        <taxon>Pleomorphomonadaceae</taxon>
        <taxon>Methylobrevis</taxon>
    </lineage>
</organism>
<dbReference type="Proteomes" id="UP000094622">
    <property type="component" value="Unassembled WGS sequence"/>
</dbReference>
<gene>
    <name evidence="1" type="ORF">A6302_01793</name>
</gene>
<proteinExistence type="predicted"/>
<reference evidence="1 2" key="1">
    <citation type="submission" date="2016-07" db="EMBL/GenBank/DDBJ databases">
        <title>Draft Genome Sequence of Methylobrevis pamukkalensis PK2.</title>
        <authorList>
            <person name="Vasilenko O.V."/>
            <person name="Doronina N.V."/>
            <person name="Shmareva M.N."/>
            <person name="Tarlachkov S.V."/>
            <person name="Mustakhimov I."/>
            <person name="Trotsenko Y.A."/>
        </authorList>
    </citation>
    <scope>NUCLEOTIDE SEQUENCE [LARGE SCALE GENOMIC DNA]</scope>
    <source>
        <strain evidence="1 2">PK2</strain>
    </source>
</reference>
<comment type="caution">
    <text evidence="1">The sequence shown here is derived from an EMBL/GenBank/DDBJ whole genome shotgun (WGS) entry which is preliminary data.</text>
</comment>
<sequence length="53" mass="5206">MFDIDITAAGGTDAVFRLVAAMAAGMIVGATAAGTASRSACAPSVSSRSASRW</sequence>
<dbReference type="AlphaFoldDB" id="A0A1E3H527"/>
<protein>
    <submittedName>
        <fullName evidence="1">Uncharacterized protein</fullName>
    </submittedName>
</protein>
<keyword evidence="2" id="KW-1185">Reference proteome</keyword>